<dbReference type="RefSeq" id="WP_143313090.1">
    <property type="nucleotide sequence ID" value="NZ_FUWZ01000004.1"/>
</dbReference>
<dbReference type="EMBL" id="FUWZ01000004">
    <property type="protein sequence ID" value="SKA37721.1"/>
    <property type="molecule type" value="Genomic_DNA"/>
</dbReference>
<evidence type="ECO:0000313" key="3">
    <source>
        <dbReference type="EMBL" id="SKA37721.1"/>
    </source>
</evidence>
<feature type="transmembrane region" description="Helical" evidence="2">
    <location>
        <begin position="78"/>
        <end position="96"/>
    </location>
</feature>
<evidence type="ECO:0000256" key="1">
    <source>
        <dbReference type="SAM" id="MobiDB-lite"/>
    </source>
</evidence>
<feature type="region of interest" description="Disordered" evidence="1">
    <location>
        <begin position="39"/>
        <end position="62"/>
    </location>
</feature>
<name>A0A1T4TBL2_9BACT</name>
<keyword evidence="4" id="KW-1185">Reference proteome</keyword>
<evidence type="ECO:0000313" key="4">
    <source>
        <dbReference type="Proteomes" id="UP000190367"/>
    </source>
</evidence>
<reference evidence="4" key="1">
    <citation type="submission" date="2017-02" db="EMBL/GenBank/DDBJ databases">
        <authorList>
            <person name="Varghese N."/>
            <person name="Submissions S."/>
        </authorList>
    </citation>
    <scope>NUCLEOTIDE SEQUENCE [LARGE SCALE GENOMIC DNA]</scope>
    <source>
        <strain evidence="4">DSM 22224</strain>
    </source>
</reference>
<evidence type="ECO:0000256" key="2">
    <source>
        <dbReference type="SAM" id="Phobius"/>
    </source>
</evidence>
<dbReference type="OrthoDB" id="670215at2"/>
<accession>A0A1T4TBL2</accession>
<keyword evidence="2" id="KW-1133">Transmembrane helix</keyword>
<organism evidence="3 4">
    <name type="scientific">Chitinophaga eiseniae</name>
    <dbReference type="NCBI Taxonomy" id="634771"/>
    <lineage>
        <taxon>Bacteria</taxon>
        <taxon>Pseudomonadati</taxon>
        <taxon>Bacteroidota</taxon>
        <taxon>Chitinophagia</taxon>
        <taxon>Chitinophagales</taxon>
        <taxon>Chitinophagaceae</taxon>
        <taxon>Chitinophaga</taxon>
    </lineage>
</organism>
<protein>
    <submittedName>
        <fullName evidence="3">Uncharacterized protein</fullName>
    </submittedName>
</protein>
<sequence>MNTTTPYEQLIAAKLDEVPVPDMADSIWASIALQLDAVADTPDDQSSDDTQTHNDQPANNTSSTIAAKKSIVRYLSRGWYGFAGAAAAATTLWWYTSRQPPVPEKTAPVKEQPETHAPAPPDSSAVASPVKEKPVPVYKKKDSISRIEALPPVDSATRQVLPPPLDSPAVVHPSFIPPAPDSVSAPPMKKPRGVKGITEDDYRISVQKDSSAKKY</sequence>
<dbReference type="STRING" id="634771.SAMN04488128_104328"/>
<proteinExistence type="predicted"/>
<dbReference type="AlphaFoldDB" id="A0A1T4TBL2"/>
<feature type="region of interest" description="Disordered" evidence="1">
    <location>
        <begin position="101"/>
        <end position="142"/>
    </location>
</feature>
<dbReference type="Proteomes" id="UP000190367">
    <property type="component" value="Unassembled WGS sequence"/>
</dbReference>
<feature type="region of interest" description="Disordered" evidence="1">
    <location>
        <begin position="169"/>
        <end position="215"/>
    </location>
</feature>
<keyword evidence="2" id="KW-0472">Membrane</keyword>
<gene>
    <name evidence="3" type="ORF">SAMN04488128_104328</name>
</gene>
<keyword evidence="2" id="KW-0812">Transmembrane</keyword>
<feature type="compositionally biased region" description="Basic and acidic residues" evidence="1">
    <location>
        <begin position="130"/>
        <end position="142"/>
    </location>
</feature>